<keyword evidence="3" id="KW-1185">Reference proteome</keyword>
<dbReference type="Proteomes" id="UP001494588">
    <property type="component" value="Unassembled WGS sequence"/>
</dbReference>
<comment type="caution">
    <text evidence="2">The sequence shown here is derived from an EMBL/GenBank/DDBJ whole genome shotgun (WGS) entry which is preliminary data.</text>
</comment>
<proteinExistence type="predicted"/>
<sequence length="48" mass="5354">MKQSMSTQMAQPKAQPNHPATPRQPNRDGGQQQQNQKPPPHQGGQRQP</sequence>
<feature type="compositionally biased region" description="Low complexity" evidence="1">
    <location>
        <begin position="23"/>
        <end position="48"/>
    </location>
</feature>
<protein>
    <submittedName>
        <fullName evidence="2">Uncharacterized protein</fullName>
    </submittedName>
</protein>
<dbReference type="EMBL" id="JAZHGC010000012">
    <property type="protein sequence ID" value="MEM5287272.1"/>
    <property type="molecule type" value="Genomic_DNA"/>
</dbReference>
<evidence type="ECO:0000313" key="2">
    <source>
        <dbReference type="EMBL" id="MEM5287272.1"/>
    </source>
</evidence>
<reference evidence="2 3" key="1">
    <citation type="submission" date="2024-01" db="EMBL/GenBank/DDBJ databases">
        <title>The diversity of rhizobia nodulating Mimosa spp. in eleven states of Brazil covering several biomes is determined by host plant, location, and edaphic factors.</title>
        <authorList>
            <person name="Rouws L."/>
            <person name="Barauna A."/>
            <person name="Beukes C."/>
            <person name="De Faria S.M."/>
            <person name="Gross E."/>
            <person name="Dos Reis Junior F.B."/>
            <person name="Simon M."/>
            <person name="Maluk M."/>
            <person name="Odee D.W."/>
            <person name="Kenicer G."/>
            <person name="Young J.P.W."/>
            <person name="Reis V.M."/>
            <person name="Zilli J."/>
            <person name="James E.K."/>
        </authorList>
    </citation>
    <scope>NUCLEOTIDE SEQUENCE [LARGE SCALE GENOMIC DNA]</scope>
    <source>
        <strain evidence="2 3">JPY77</strain>
    </source>
</reference>
<organism evidence="2 3">
    <name type="scientific">Paraburkholderia sabiae</name>
    <dbReference type="NCBI Taxonomy" id="273251"/>
    <lineage>
        <taxon>Bacteria</taxon>
        <taxon>Pseudomonadati</taxon>
        <taxon>Pseudomonadota</taxon>
        <taxon>Betaproteobacteria</taxon>
        <taxon>Burkholderiales</taxon>
        <taxon>Burkholderiaceae</taxon>
        <taxon>Paraburkholderia</taxon>
    </lineage>
</organism>
<evidence type="ECO:0000256" key="1">
    <source>
        <dbReference type="SAM" id="MobiDB-lite"/>
    </source>
</evidence>
<dbReference type="RefSeq" id="WP_201649216.1">
    <property type="nucleotide sequence ID" value="NZ_CAJHCS010000004.1"/>
</dbReference>
<gene>
    <name evidence="2" type="ORF">V4C55_16225</name>
</gene>
<evidence type="ECO:0000313" key="3">
    <source>
        <dbReference type="Proteomes" id="UP001494588"/>
    </source>
</evidence>
<name>A0ABU9QCY1_9BURK</name>
<accession>A0ABU9QCY1</accession>
<feature type="region of interest" description="Disordered" evidence="1">
    <location>
        <begin position="1"/>
        <end position="48"/>
    </location>
</feature>
<feature type="compositionally biased region" description="Polar residues" evidence="1">
    <location>
        <begin position="1"/>
        <end position="10"/>
    </location>
</feature>